<sequence length="412" mass="42454">MSAANTEYSFRLRDSLLGAQMLFVAFGALVLVPLLTGLDPNVGLFTAGAGTLLFQILTKGKVPVFLASSFAFIAPIMYGVQTWGIPATMCGLASAGVVYVLLSLLVRVYGSGIISRVLPPVVTGPVIMVIGLILAPVAVHMASGRTGDGAVQLVPYSTAIIVAGLSLGTTILVSLLAKGMLKLVPILSGIAVGYVTSLFFGLVDFTKIAQAEWIALPSFVFPQWNLEAILYILPVAIAPAIEHVGDVLAISSVSRKNYLEDPGLHRTLLGDGLATSLASFLGGPPNTTYSEVTGAVALTKVFNPAIMTWAALTAILLAFVGKLGAVLSTIPVPVMGGIMVLLFGAITVVGINTLVRAGEDLMKPRNLAIAAIILVTGIGGMTVGIGKFSLGGIGLAGVAGVLLNLLLPGRHE</sequence>
<keyword evidence="4 7" id="KW-0812">Transmembrane</keyword>
<comment type="similarity">
    <text evidence="2">Belongs to the nucleobase:cation symporter-2 (NCS2) (TC 2.A.40) family.</text>
</comment>
<keyword evidence="6 7" id="KW-0472">Membrane</keyword>
<feature type="transmembrane region" description="Helical" evidence="7">
    <location>
        <begin position="306"/>
        <end position="328"/>
    </location>
</feature>
<evidence type="ECO:0000256" key="6">
    <source>
        <dbReference type="ARBA" id="ARBA00023136"/>
    </source>
</evidence>
<feature type="transmembrane region" description="Helical" evidence="7">
    <location>
        <begin position="154"/>
        <end position="176"/>
    </location>
</feature>
<proteinExistence type="inferred from homology"/>
<gene>
    <name evidence="8" type="ORF">Desaf_3229</name>
</gene>
<dbReference type="KEGG" id="daf:Desaf_3229"/>
<dbReference type="PANTHER" id="PTHR42810">
    <property type="entry name" value="PURINE PERMEASE C1399.01C-RELATED"/>
    <property type="match status" value="1"/>
</dbReference>
<keyword evidence="3" id="KW-0813">Transport</keyword>
<accession>F3Z3Q5</accession>
<dbReference type="HOGENOM" id="CLU_017959_1_2_7"/>
<feature type="transmembrane region" description="Helical" evidence="7">
    <location>
        <begin position="367"/>
        <end position="385"/>
    </location>
</feature>
<reference evidence="8 9" key="1">
    <citation type="journal article" date="2011" name="J. Bacteriol.">
        <title>Genome sequence of the mercury-methylating and pleomorphic Desulfovibrio africanus Strain Walvis Bay.</title>
        <authorList>
            <person name="Brown S.D."/>
            <person name="Wall J.D."/>
            <person name="Kucken A.M."/>
            <person name="Gilmour C.C."/>
            <person name="Podar M."/>
            <person name="Brandt C.C."/>
            <person name="Teshima H."/>
            <person name="Detter J.C."/>
            <person name="Han C.S."/>
            <person name="Land M.L."/>
            <person name="Lucas S."/>
            <person name="Han J."/>
            <person name="Pennacchio L."/>
            <person name="Nolan M."/>
            <person name="Pitluck S."/>
            <person name="Woyke T."/>
            <person name="Goodwin L."/>
            <person name="Palumbo A.V."/>
            <person name="Elias D.A."/>
        </authorList>
    </citation>
    <scope>NUCLEOTIDE SEQUENCE [LARGE SCALE GENOMIC DNA]</scope>
    <source>
        <strain evidence="8 9">Walvis Bay</strain>
    </source>
</reference>
<comment type="subcellular location">
    <subcellularLocation>
        <location evidence="1">Membrane</location>
        <topology evidence="1">Multi-pass membrane protein</topology>
    </subcellularLocation>
</comment>
<dbReference type="RefSeq" id="WP_014261149.1">
    <property type="nucleotide sequence ID" value="NC_016629.1"/>
</dbReference>
<dbReference type="Proteomes" id="UP000007844">
    <property type="component" value="Chromosome"/>
</dbReference>
<dbReference type="GO" id="GO:0042907">
    <property type="term" value="F:xanthine transmembrane transporter activity"/>
    <property type="evidence" value="ECO:0007669"/>
    <property type="project" value="TreeGrafter"/>
</dbReference>
<evidence type="ECO:0000256" key="4">
    <source>
        <dbReference type="ARBA" id="ARBA00022692"/>
    </source>
</evidence>
<feature type="transmembrane region" description="Helical" evidence="7">
    <location>
        <begin position="16"/>
        <end position="35"/>
    </location>
</feature>
<protein>
    <submittedName>
        <fullName evidence="8">Uracil-xanthine permease</fullName>
    </submittedName>
</protein>
<dbReference type="PANTHER" id="PTHR42810:SF2">
    <property type="entry name" value="PURINE PERMEASE C1399.01C-RELATED"/>
    <property type="match status" value="1"/>
</dbReference>
<evidence type="ECO:0000313" key="9">
    <source>
        <dbReference type="Proteomes" id="UP000007844"/>
    </source>
</evidence>
<feature type="transmembrane region" description="Helical" evidence="7">
    <location>
        <begin position="334"/>
        <end position="355"/>
    </location>
</feature>
<evidence type="ECO:0000256" key="1">
    <source>
        <dbReference type="ARBA" id="ARBA00004141"/>
    </source>
</evidence>
<dbReference type="GO" id="GO:0005886">
    <property type="term" value="C:plasma membrane"/>
    <property type="evidence" value="ECO:0007669"/>
    <property type="project" value="UniProtKB-ARBA"/>
</dbReference>
<feature type="transmembrane region" description="Helical" evidence="7">
    <location>
        <begin position="228"/>
        <end position="250"/>
    </location>
</feature>
<feature type="transmembrane region" description="Helical" evidence="7">
    <location>
        <begin position="91"/>
        <end position="109"/>
    </location>
</feature>
<feature type="transmembrane region" description="Helical" evidence="7">
    <location>
        <begin position="121"/>
        <end position="142"/>
    </location>
</feature>
<dbReference type="EMBL" id="CP003221">
    <property type="protein sequence ID" value="EGJ51520.1"/>
    <property type="molecule type" value="Genomic_DNA"/>
</dbReference>
<dbReference type="Pfam" id="PF00860">
    <property type="entry name" value="Xan_ur_permease"/>
    <property type="match status" value="1"/>
</dbReference>
<name>F3Z3Q5_DESAF</name>
<evidence type="ECO:0000313" key="8">
    <source>
        <dbReference type="EMBL" id="EGJ51520.1"/>
    </source>
</evidence>
<dbReference type="NCBIfam" id="TIGR00801">
    <property type="entry name" value="ncs2"/>
    <property type="match status" value="1"/>
</dbReference>
<dbReference type="STRING" id="690850.Desaf_3229"/>
<dbReference type="InterPro" id="IPR006042">
    <property type="entry name" value="Xan_ur_permease"/>
</dbReference>
<dbReference type="AlphaFoldDB" id="F3Z3Q5"/>
<evidence type="ECO:0000256" key="5">
    <source>
        <dbReference type="ARBA" id="ARBA00022989"/>
    </source>
</evidence>
<dbReference type="eggNOG" id="COG2233">
    <property type="taxonomic scope" value="Bacteria"/>
</dbReference>
<evidence type="ECO:0000256" key="3">
    <source>
        <dbReference type="ARBA" id="ARBA00022448"/>
    </source>
</evidence>
<keyword evidence="5 7" id="KW-1133">Transmembrane helix</keyword>
<feature type="transmembrane region" description="Helical" evidence="7">
    <location>
        <begin position="391"/>
        <end position="407"/>
    </location>
</feature>
<organism evidence="8 9">
    <name type="scientific">Desulfocurvibacter africanus subsp. africanus str. Walvis Bay</name>
    <dbReference type="NCBI Taxonomy" id="690850"/>
    <lineage>
        <taxon>Bacteria</taxon>
        <taxon>Pseudomonadati</taxon>
        <taxon>Thermodesulfobacteriota</taxon>
        <taxon>Desulfovibrionia</taxon>
        <taxon>Desulfovibrionales</taxon>
        <taxon>Desulfovibrionaceae</taxon>
        <taxon>Desulfocurvibacter</taxon>
    </lineage>
</organism>
<feature type="transmembrane region" description="Helical" evidence="7">
    <location>
        <begin position="183"/>
        <end position="203"/>
    </location>
</feature>
<evidence type="ECO:0000256" key="2">
    <source>
        <dbReference type="ARBA" id="ARBA00008821"/>
    </source>
</evidence>
<dbReference type="InterPro" id="IPR006043">
    <property type="entry name" value="NCS2"/>
</dbReference>
<evidence type="ECO:0000256" key="7">
    <source>
        <dbReference type="SAM" id="Phobius"/>
    </source>
</evidence>
<dbReference type="PROSITE" id="PS01116">
    <property type="entry name" value="XANTH_URACIL_PERMASE"/>
    <property type="match status" value="1"/>
</dbReference>
<keyword evidence="9" id="KW-1185">Reference proteome</keyword>